<evidence type="ECO:0000259" key="5">
    <source>
        <dbReference type="PROSITE" id="PS50111"/>
    </source>
</evidence>
<dbReference type="PANTHER" id="PTHR43531:SF11">
    <property type="entry name" value="METHYL-ACCEPTING CHEMOTAXIS PROTEIN 3"/>
    <property type="match status" value="1"/>
</dbReference>
<dbReference type="SUPFAM" id="SSF75708">
    <property type="entry name" value="Chemotaxis phosphatase CheZ"/>
    <property type="match status" value="1"/>
</dbReference>
<sequence>MRETTEPLAGDMKNSGTPDDPHCSRWADELLRIKGNLGFLTTSTENEFLTVGDNLGKIYNQASEISAELSTMVDLMSGSDISDSIGGLRSILDRMSSFLDHGDDKSRVGSETIKDLRGMVQDLVDPVGHFKKIVKILRMLSISTKIESAQLNQEIVGFITLAEDVERLSLLVDSKSANIMTNAKSMENMTSEALANVLSLEKRQEEQVLGILNNLKLSLRSLMENNESSSHGANLISAESEEISRHIGEVVTSMQFHDITRQKIEHVQEVMDNLATRLGAQRSGDQGPGPDGKDMAGLVREAGDLCELQAAQLNDSKRQLVSAVEKMKDNLTSIGRKVSGMCRNIRGLAGAADEVSASFLSDIEDDIISVIASLKESRAASQELALAFEGLLEIVGTMSSFVNDIEEIGSEIELIALNARVKAAHTGAEGATLGVIAEAIQKLSLDANTHTSAISGLINRIAAAAEGLYRRISTDISGQIREADRMVEDLNGLVRRLRDVNEEILVLLNRADRSGQGLGYEMERIVSGITVQDQFVTRIDGATAGLESILSMSRKIVPPSDAATKVKSLVDLERKYTMESEREVHRSYTTSEEDGRGIPLDPALSRTGEEDLALIARKADTPGEFGDNVELF</sequence>
<reference evidence="6" key="2">
    <citation type="submission" date="2020-01" db="EMBL/GenBank/DDBJ databases">
        <authorList>
            <person name="Campanaro S."/>
        </authorList>
    </citation>
    <scope>NUCLEOTIDE SEQUENCE</scope>
    <source>
        <strain evidence="6">AS06rmzACSIP_7</strain>
    </source>
</reference>
<dbReference type="EMBL" id="JAAYEE010000197">
    <property type="protein sequence ID" value="NLW35983.1"/>
    <property type="molecule type" value="Genomic_DNA"/>
</dbReference>
<comment type="similarity">
    <text evidence="2">Belongs to the methyl-accepting chemotaxis (MCP) protein family.</text>
</comment>
<dbReference type="GO" id="GO:0004888">
    <property type="term" value="F:transmembrane signaling receptor activity"/>
    <property type="evidence" value="ECO:0007669"/>
    <property type="project" value="TreeGrafter"/>
</dbReference>
<feature type="domain" description="Methyl-accepting transducer" evidence="5">
    <location>
        <begin position="295"/>
        <end position="461"/>
    </location>
</feature>
<evidence type="ECO:0000256" key="2">
    <source>
        <dbReference type="ARBA" id="ARBA00029447"/>
    </source>
</evidence>
<dbReference type="Gene3D" id="1.10.287.950">
    <property type="entry name" value="Methyl-accepting chemotaxis protein"/>
    <property type="match status" value="2"/>
</dbReference>
<name>A0A971M4R7_9BACT</name>
<reference evidence="6" key="1">
    <citation type="journal article" date="2020" name="Biotechnol. Biofuels">
        <title>New insights from the biogas microbiome by comprehensive genome-resolved metagenomics of nearly 1600 species originating from multiple anaerobic digesters.</title>
        <authorList>
            <person name="Campanaro S."/>
            <person name="Treu L."/>
            <person name="Rodriguez-R L.M."/>
            <person name="Kovalovszki A."/>
            <person name="Ziels R.M."/>
            <person name="Maus I."/>
            <person name="Zhu X."/>
            <person name="Kougias P.G."/>
            <person name="Basile A."/>
            <person name="Luo G."/>
            <person name="Schluter A."/>
            <person name="Konstantinidis K.T."/>
            <person name="Angelidaki I."/>
        </authorList>
    </citation>
    <scope>NUCLEOTIDE SEQUENCE</scope>
    <source>
        <strain evidence="6">AS06rmzACSIP_7</strain>
    </source>
</reference>
<dbReference type="GO" id="GO:0006935">
    <property type="term" value="P:chemotaxis"/>
    <property type="evidence" value="ECO:0007669"/>
    <property type="project" value="UniProtKB-KW"/>
</dbReference>
<dbReference type="SUPFAM" id="SSF58104">
    <property type="entry name" value="Methyl-accepting chemotaxis protein (MCP) signaling domain"/>
    <property type="match status" value="2"/>
</dbReference>
<keyword evidence="3" id="KW-0807">Transducer</keyword>
<accession>A0A971M4R7</accession>
<keyword evidence="1" id="KW-0145">Chemotaxis</keyword>
<gene>
    <name evidence="6" type="ORF">GXY80_10965</name>
</gene>
<evidence type="ECO:0000313" key="7">
    <source>
        <dbReference type="Proteomes" id="UP000777265"/>
    </source>
</evidence>
<evidence type="ECO:0000256" key="3">
    <source>
        <dbReference type="PROSITE-ProRule" id="PRU00284"/>
    </source>
</evidence>
<feature type="region of interest" description="Disordered" evidence="4">
    <location>
        <begin position="581"/>
        <end position="603"/>
    </location>
</feature>
<dbReference type="PANTHER" id="PTHR43531">
    <property type="entry name" value="PROTEIN ICFG"/>
    <property type="match status" value="1"/>
</dbReference>
<feature type="region of interest" description="Disordered" evidence="4">
    <location>
        <begin position="1"/>
        <end position="23"/>
    </location>
</feature>
<organism evidence="6 7">
    <name type="scientific">Syntrophorhabdus aromaticivorans</name>
    <dbReference type="NCBI Taxonomy" id="328301"/>
    <lineage>
        <taxon>Bacteria</taxon>
        <taxon>Pseudomonadati</taxon>
        <taxon>Thermodesulfobacteriota</taxon>
        <taxon>Syntrophorhabdia</taxon>
        <taxon>Syntrophorhabdales</taxon>
        <taxon>Syntrophorhabdaceae</taxon>
        <taxon>Syntrophorhabdus</taxon>
    </lineage>
</organism>
<comment type="caution">
    <text evidence="6">The sequence shown here is derived from an EMBL/GenBank/DDBJ whole genome shotgun (WGS) entry which is preliminary data.</text>
</comment>
<dbReference type="GO" id="GO:0007165">
    <property type="term" value="P:signal transduction"/>
    <property type="evidence" value="ECO:0007669"/>
    <property type="project" value="UniProtKB-KW"/>
</dbReference>
<dbReference type="AlphaFoldDB" id="A0A971M4R7"/>
<dbReference type="GO" id="GO:0005886">
    <property type="term" value="C:plasma membrane"/>
    <property type="evidence" value="ECO:0007669"/>
    <property type="project" value="TreeGrafter"/>
</dbReference>
<dbReference type="Proteomes" id="UP000777265">
    <property type="component" value="Unassembled WGS sequence"/>
</dbReference>
<evidence type="ECO:0000256" key="1">
    <source>
        <dbReference type="ARBA" id="ARBA00022500"/>
    </source>
</evidence>
<evidence type="ECO:0000313" key="6">
    <source>
        <dbReference type="EMBL" id="NLW35983.1"/>
    </source>
</evidence>
<dbReference type="PROSITE" id="PS50111">
    <property type="entry name" value="CHEMOTAXIS_TRANSDUC_2"/>
    <property type="match status" value="1"/>
</dbReference>
<evidence type="ECO:0000256" key="4">
    <source>
        <dbReference type="SAM" id="MobiDB-lite"/>
    </source>
</evidence>
<protein>
    <recommendedName>
        <fullName evidence="5">Methyl-accepting transducer domain-containing protein</fullName>
    </recommendedName>
</protein>
<proteinExistence type="inferred from homology"/>
<dbReference type="InterPro" id="IPR051310">
    <property type="entry name" value="MCP_chemotaxis"/>
</dbReference>
<dbReference type="InterPro" id="IPR004089">
    <property type="entry name" value="MCPsignal_dom"/>
</dbReference>